<dbReference type="Gene3D" id="3.90.79.10">
    <property type="entry name" value="Nucleoside Triphosphate Pyrophosphohydrolase"/>
    <property type="match status" value="1"/>
</dbReference>
<evidence type="ECO:0000259" key="3">
    <source>
        <dbReference type="PROSITE" id="PS51462"/>
    </source>
</evidence>
<organism evidence="4 5">
    <name type="scientific">Candidatus Avisuccinivibrio stercorigallinarum</name>
    <dbReference type="NCBI Taxonomy" id="2840704"/>
    <lineage>
        <taxon>Bacteria</taxon>
        <taxon>Pseudomonadati</taxon>
        <taxon>Pseudomonadota</taxon>
        <taxon>Gammaproteobacteria</taxon>
        <taxon>Aeromonadales</taxon>
        <taxon>Succinivibrionaceae</taxon>
        <taxon>Succinivibrionaceae incertae sedis</taxon>
        <taxon>Candidatus Avisuccinivibrio</taxon>
    </lineage>
</organism>
<dbReference type="PROSITE" id="PS51462">
    <property type="entry name" value="NUDIX"/>
    <property type="match status" value="1"/>
</dbReference>
<reference evidence="4" key="1">
    <citation type="submission" date="2020-10" db="EMBL/GenBank/DDBJ databases">
        <authorList>
            <person name="Gilroy R."/>
        </authorList>
    </citation>
    <scope>NUCLEOTIDE SEQUENCE</scope>
    <source>
        <strain evidence="4">17213</strain>
    </source>
</reference>
<dbReference type="InterPro" id="IPR000086">
    <property type="entry name" value="NUDIX_hydrolase_dom"/>
</dbReference>
<reference evidence="4" key="2">
    <citation type="journal article" date="2021" name="PeerJ">
        <title>Extensive microbial diversity within the chicken gut microbiome revealed by metagenomics and culture.</title>
        <authorList>
            <person name="Gilroy R."/>
            <person name="Ravi A."/>
            <person name="Getino M."/>
            <person name="Pursley I."/>
            <person name="Horton D.L."/>
            <person name="Alikhan N.F."/>
            <person name="Baker D."/>
            <person name="Gharbi K."/>
            <person name="Hall N."/>
            <person name="Watson M."/>
            <person name="Adriaenssens E.M."/>
            <person name="Foster-Nyarko E."/>
            <person name="Jarju S."/>
            <person name="Secka A."/>
            <person name="Antonio M."/>
            <person name="Oren A."/>
            <person name="Chaudhuri R.R."/>
            <person name="La Ragione R."/>
            <person name="Hildebrand F."/>
            <person name="Pallen M.J."/>
        </authorList>
    </citation>
    <scope>NUCLEOTIDE SEQUENCE</scope>
    <source>
        <strain evidence="4">17213</strain>
    </source>
</reference>
<evidence type="ECO:0000256" key="1">
    <source>
        <dbReference type="ARBA" id="ARBA00001946"/>
    </source>
</evidence>
<dbReference type="Pfam" id="PF00293">
    <property type="entry name" value="NUDIX"/>
    <property type="match status" value="1"/>
</dbReference>
<feature type="domain" description="Nudix hydrolase" evidence="3">
    <location>
        <begin position="47"/>
        <end position="179"/>
    </location>
</feature>
<evidence type="ECO:0000313" key="5">
    <source>
        <dbReference type="Proteomes" id="UP000823631"/>
    </source>
</evidence>
<dbReference type="NCBIfam" id="NF008736">
    <property type="entry name" value="PRK11762.1"/>
    <property type="match status" value="1"/>
</dbReference>
<dbReference type="AlphaFoldDB" id="A0A9D9DAT1"/>
<dbReference type="GO" id="GO:0006753">
    <property type="term" value="P:nucleoside phosphate metabolic process"/>
    <property type="evidence" value="ECO:0007669"/>
    <property type="project" value="TreeGrafter"/>
</dbReference>
<dbReference type="GO" id="GO:0005829">
    <property type="term" value="C:cytosol"/>
    <property type="evidence" value="ECO:0007669"/>
    <property type="project" value="TreeGrafter"/>
</dbReference>
<dbReference type="Proteomes" id="UP000823631">
    <property type="component" value="Unassembled WGS sequence"/>
</dbReference>
<dbReference type="PROSITE" id="PS00893">
    <property type="entry name" value="NUDIX_BOX"/>
    <property type="match status" value="1"/>
</dbReference>
<gene>
    <name evidence="4" type="primary">nudE</name>
    <name evidence="4" type="ORF">IAB19_06215</name>
</gene>
<accession>A0A9D9DAT1</accession>
<proteinExistence type="predicted"/>
<dbReference type="EMBL" id="JADINH010000131">
    <property type="protein sequence ID" value="MBO8415955.1"/>
    <property type="molecule type" value="Genomic_DNA"/>
</dbReference>
<evidence type="ECO:0000313" key="4">
    <source>
        <dbReference type="EMBL" id="MBO8415955.1"/>
    </source>
</evidence>
<evidence type="ECO:0000256" key="2">
    <source>
        <dbReference type="ARBA" id="ARBA00022801"/>
    </source>
</evidence>
<comment type="caution">
    <text evidence="4">The sequence shown here is derived from an EMBL/GenBank/DDBJ whole genome shotgun (WGS) entry which is preliminary data.</text>
</comment>
<dbReference type="GO" id="GO:0019693">
    <property type="term" value="P:ribose phosphate metabolic process"/>
    <property type="evidence" value="ECO:0007669"/>
    <property type="project" value="TreeGrafter"/>
</dbReference>
<comment type="cofactor">
    <cofactor evidence="1">
        <name>Mg(2+)</name>
        <dbReference type="ChEBI" id="CHEBI:18420"/>
    </cofactor>
</comment>
<keyword evidence="2 4" id="KW-0378">Hydrolase</keyword>
<dbReference type="InterPro" id="IPR015797">
    <property type="entry name" value="NUDIX_hydrolase-like_dom_sf"/>
</dbReference>
<dbReference type="GO" id="GO:0019144">
    <property type="term" value="F:ADP-sugar diphosphatase activity"/>
    <property type="evidence" value="ECO:0007669"/>
    <property type="project" value="TreeGrafter"/>
</dbReference>
<dbReference type="InterPro" id="IPR020084">
    <property type="entry name" value="NUDIX_hydrolase_CS"/>
</dbReference>
<protein>
    <submittedName>
        <fullName evidence="4">ADP compounds hydrolase NudE</fullName>
    </submittedName>
</protein>
<dbReference type="PANTHER" id="PTHR11839:SF12">
    <property type="entry name" value="ADP COMPOUNDS HYDROLASE NUDE"/>
    <property type="match status" value="1"/>
</dbReference>
<dbReference type="PANTHER" id="PTHR11839">
    <property type="entry name" value="UDP/ADP-SUGAR PYROPHOSPHATASE"/>
    <property type="match status" value="1"/>
</dbReference>
<name>A0A9D9DAT1_9GAMM</name>
<dbReference type="SUPFAM" id="SSF55811">
    <property type="entry name" value="Nudix"/>
    <property type="match status" value="1"/>
</dbReference>
<sequence>MDLSALHHKLPEITSKKRFKASRIFTVEELGLKFSNGSTAIYERIVGGNGAVLVVPFDGTHFYLSSEYACGRHCYSLGFVKGKVDDGESPEQAAGRELQEEIGFGARNISMLRSGVTVAPGMLELCMYLFLAEDLYPAKLEGDEPEPIEIIKATPQEAKELIFDPDSPLKEARAITALMLALHKIGAI</sequence>